<dbReference type="Proteomes" id="UP001642482">
    <property type="component" value="Unassembled WGS sequence"/>
</dbReference>
<feature type="region of interest" description="Disordered" evidence="1">
    <location>
        <begin position="163"/>
        <end position="201"/>
    </location>
</feature>
<feature type="region of interest" description="Disordered" evidence="1">
    <location>
        <begin position="623"/>
        <end position="650"/>
    </location>
</feature>
<feature type="compositionally biased region" description="Polar residues" evidence="1">
    <location>
        <begin position="461"/>
        <end position="473"/>
    </location>
</feature>
<feature type="compositionally biased region" description="Polar residues" evidence="1">
    <location>
        <begin position="492"/>
        <end position="510"/>
    </location>
</feature>
<reference evidence="2 3" key="1">
    <citation type="submission" date="2024-01" db="EMBL/GenBank/DDBJ databases">
        <authorList>
            <person name="Allen C."/>
            <person name="Tagirdzhanova G."/>
        </authorList>
    </citation>
    <scope>NUCLEOTIDE SEQUENCE [LARGE SCALE GENOMIC DNA]</scope>
</reference>
<evidence type="ECO:0000256" key="1">
    <source>
        <dbReference type="SAM" id="MobiDB-lite"/>
    </source>
</evidence>
<name>A0ABP0CI69_9PEZI</name>
<gene>
    <name evidence="2" type="ORF">SEUCBS140593_008043</name>
</gene>
<feature type="compositionally biased region" description="Low complexity" evidence="1">
    <location>
        <begin position="177"/>
        <end position="186"/>
    </location>
</feature>
<feature type="region of interest" description="Disordered" evidence="1">
    <location>
        <begin position="698"/>
        <end position="747"/>
    </location>
</feature>
<feature type="compositionally biased region" description="Polar residues" evidence="1">
    <location>
        <begin position="390"/>
        <end position="408"/>
    </location>
</feature>
<feature type="compositionally biased region" description="Basic and acidic residues" evidence="1">
    <location>
        <begin position="378"/>
        <end position="389"/>
    </location>
</feature>
<accession>A0ABP0CI69</accession>
<feature type="compositionally biased region" description="Low complexity" evidence="1">
    <location>
        <begin position="436"/>
        <end position="459"/>
    </location>
</feature>
<feature type="compositionally biased region" description="Low complexity" evidence="1">
    <location>
        <begin position="633"/>
        <end position="650"/>
    </location>
</feature>
<feature type="region of interest" description="Disordered" evidence="1">
    <location>
        <begin position="347"/>
        <end position="611"/>
    </location>
</feature>
<proteinExistence type="predicted"/>
<sequence length="788" mass="84871">MPNLPVFGDELLCGEPTHDLNDILLSGSDDEYYDSPGARSRRLEDQARLFLEGHRPLLLSASLRGPFGREAGWENPWRGRVSKVSKKGTTHSSKAERAPMATASDSGITGRKRAAAPVRLSLDPEPSGLSGIDLGATLDITYTDKEPEVKKRAAGADWLRRRNLKRMRPTDNELTASPTPSRSSRPGAITVTSDPKTPTLARSVSVPVEDALPADNGAKQQLPQLSKPAESEQPVTSDIDTATPIQDVTTTAFGDNAKLLSAVDSNSEVRVETLPHAGILLNDSGPDVGVESRDDYFQQDAEPADCNMPDEHATSYSSNASATSITPDTEVDMEADVAEPITDSKMESGRLATQDQSPWAKPPTGAILDHLSIDDDADLPRADGHREDANSASLDTAQSPWAKETQTLLPAVEAPPEPESSVVEGPYLSLSQNPWADTDTAATSFSSSLSNLPTSPCSPGQEATSLLPTVKSTHSQDHEPFLASLPTPIPVPNSSGTAPSTPETKQSSLPTPDMTVSIKSFRRFRSPTPTPPPRRQRTKSGGPRSILSQPHRRPGAVTSASRSGSRVRFALPQDGETSHENENDEVEVAEQQLQRAASPPPQDKLSMESLPTEVDRFRSHFATIAERTEGEQSSMAVTSRSSTARSTESSIPSIKPIALFKRQNTAPELNIYSGPSVDAMASRFLEADADMFKLQQISDGQSQQSPAVPRLRQNGSDTSNNPLSARDEDDKENTTRGRKDEQREIADGCDDAISAAADDVQDVMDNLDDFLGLWDMDAELAQARSGRI</sequence>
<feature type="region of interest" description="Disordered" evidence="1">
    <location>
        <begin position="82"/>
        <end position="110"/>
    </location>
</feature>
<keyword evidence="3" id="KW-1185">Reference proteome</keyword>
<protein>
    <recommendedName>
        <fullName evidence="4">Protamine P1</fullName>
    </recommendedName>
</protein>
<feature type="compositionally biased region" description="Low complexity" evidence="1">
    <location>
        <begin position="314"/>
        <end position="324"/>
    </location>
</feature>
<evidence type="ECO:0008006" key="4">
    <source>
        <dbReference type="Google" id="ProtNLM"/>
    </source>
</evidence>
<dbReference type="EMBL" id="CAWUHD010000105">
    <property type="protein sequence ID" value="CAK7231787.1"/>
    <property type="molecule type" value="Genomic_DNA"/>
</dbReference>
<evidence type="ECO:0000313" key="3">
    <source>
        <dbReference type="Proteomes" id="UP001642482"/>
    </source>
</evidence>
<evidence type="ECO:0000313" key="2">
    <source>
        <dbReference type="EMBL" id="CAK7231787.1"/>
    </source>
</evidence>
<comment type="caution">
    <text evidence="2">The sequence shown here is derived from an EMBL/GenBank/DDBJ whole genome shotgun (WGS) entry which is preliminary data.</text>
</comment>
<feature type="compositionally biased region" description="Polar residues" evidence="1">
    <location>
        <begin position="713"/>
        <end position="723"/>
    </location>
</feature>
<feature type="compositionally biased region" description="Basic and acidic residues" evidence="1">
    <location>
        <begin position="725"/>
        <end position="746"/>
    </location>
</feature>
<feature type="compositionally biased region" description="Polar residues" evidence="1">
    <location>
        <begin position="190"/>
        <end position="201"/>
    </location>
</feature>
<feature type="region of interest" description="Disordered" evidence="1">
    <location>
        <begin position="301"/>
        <end position="324"/>
    </location>
</feature>
<organism evidence="2 3">
    <name type="scientific">Sporothrix eucalyptigena</name>
    <dbReference type="NCBI Taxonomy" id="1812306"/>
    <lineage>
        <taxon>Eukaryota</taxon>
        <taxon>Fungi</taxon>
        <taxon>Dikarya</taxon>
        <taxon>Ascomycota</taxon>
        <taxon>Pezizomycotina</taxon>
        <taxon>Sordariomycetes</taxon>
        <taxon>Sordariomycetidae</taxon>
        <taxon>Ophiostomatales</taxon>
        <taxon>Ophiostomataceae</taxon>
        <taxon>Sporothrix</taxon>
    </lineage>
</organism>